<evidence type="ECO:0000256" key="2">
    <source>
        <dbReference type="SAM" id="Phobius"/>
    </source>
</evidence>
<proteinExistence type="predicted"/>
<feature type="compositionally biased region" description="Basic and acidic residues" evidence="1">
    <location>
        <begin position="96"/>
        <end position="110"/>
    </location>
</feature>
<evidence type="ECO:0000313" key="4">
    <source>
        <dbReference type="Proteomes" id="UP000628079"/>
    </source>
</evidence>
<protein>
    <recommendedName>
        <fullName evidence="5">Transmembrane protein</fullName>
    </recommendedName>
</protein>
<gene>
    <name evidence="3" type="ORF">GCM10011314_22950</name>
</gene>
<sequence>MILDRLLVAAAMPLSPSPSPSPSPTDDLTPSQQAAPGLWAFVAFLFLVISLWLLMRNMNARLRRMSYKQKAAEQEAAGGEARQSPPVAESGPVVEGDGRGDVVRDEREDR</sequence>
<feature type="region of interest" description="Disordered" evidence="1">
    <location>
        <begin position="66"/>
        <end position="110"/>
    </location>
</feature>
<reference evidence="3" key="2">
    <citation type="submission" date="2020-09" db="EMBL/GenBank/DDBJ databases">
        <authorList>
            <person name="Sun Q."/>
            <person name="Zhou Y."/>
        </authorList>
    </citation>
    <scope>NUCLEOTIDE SEQUENCE</scope>
    <source>
        <strain evidence="3">CGMCC 1.10749</strain>
    </source>
</reference>
<keyword evidence="2" id="KW-0472">Membrane</keyword>
<dbReference type="Proteomes" id="UP000628079">
    <property type="component" value="Unassembled WGS sequence"/>
</dbReference>
<accession>A0A8H9FTH1</accession>
<organism evidence="3 4">
    <name type="scientific">Knoellia flava</name>
    <dbReference type="NCBI Taxonomy" id="913969"/>
    <lineage>
        <taxon>Bacteria</taxon>
        <taxon>Bacillati</taxon>
        <taxon>Actinomycetota</taxon>
        <taxon>Actinomycetes</taxon>
        <taxon>Micrococcales</taxon>
        <taxon>Intrasporangiaceae</taxon>
        <taxon>Knoellia</taxon>
    </lineage>
</organism>
<evidence type="ECO:0000313" key="3">
    <source>
        <dbReference type="EMBL" id="GGB82743.1"/>
    </source>
</evidence>
<keyword evidence="2" id="KW-1133">Transmembrane helix</keyword>
<dbReference type="EMBL" id="BMEA01000002">
    <property type="protein sequence ID" value="GGB82743.1"/>
    <property type="molecule type" value="Genomic_DNA"/>
</dbReference>
<feature type="region of interest" description="Disordered" evidence="1">
    <location>
        <begin position="12"/>
        <end position="32"/>
    </location>
</feature>
<dbReference type="RefSeq" id="WP_035947993.1">
    <property type="nucleotide sequence ID" value="NZ_BMEA01000002.1"/>
</dbReference>
<comment type="caution">
    <text evidence="3">The sequence shown here is derived from an EMBL/GenBank/DDBJ whole genome shotgun (WGS) entry which is preliminary data.</text>
</comment>
<name>A0A8H9FTH1_9MICO</name>
<evidence type="ECO:0008006" key="5">
    <source>
        <dbReference type="Google" id="ProtNLM"/>
    </source>
</evidence>
<keyword evidence="2" id="KW-0812">Transmembrane</keyword>
<dbReference type="AlphaFoldDB" id="A0A8H9FTH1"/>
<evidence type="ECO:0000256" key="1">
    <source>
        <dbReference type="SAM" id="MobiDB-lite"/>
    </source>
</evidence>
<reference evidence="3" key="1">
    <citation type="journal article" date="2014" name="Int. J. Syst. Evol. Microbiol.">
        <title>Complete genome sequence of Corynebacterium casei LMG S-19264T (=DSM 44701T), isolated from a smear-ripened cheese.</title>
        <authorList>
            <consortium name="US DOE Joint Genome Institute (JGI-PGF)"/>
            <person name="Walter F."/>
            <person name="Albersmeier A."/>
            <person name="Kalinowski J."/>
            <person name="Ruckert C."/>
        </authorList>
    </citation>
    <scope>NUCLEOTIDE SEQUENCE</scope>
    <source>
        <strain evidence="3">CGMCC 1.10749</strain>
    </source>
</reference>
<feature type="transmembrane region" description="Helical" evidence="2">
    <location>
        <begin position="38"/>
        <end position="55"/>
    </location>
</feature>